<evidence type="ECO:0000256" key="2">
    <source>
        <dbReference type="ARBA" id="ARBA00004609"/>
    </source>
</evidence>
<evidence type="ECO:0000256" key="6">
    <source>
        <dbReference type="ARBA" id="ARBA00023136"/>
    </source>
</evidence>
<keyword evidence="3" id="KW-1003">Cell membrane</keyword>
<dbReference type="AlphaFoldDB" id="A0A1J0R8C3"/>
<keyword evidence="6" id="KW-0472">Membrane</keyword>
<comment type="function">
    <text evidence="1">VSG forms a coat on the surface of the parasite. The trypanosome evades the immune response of the host by expressing a series of antigenically distinct VSGs from an estimated 1000 VSG genes.</text>
</comment>
<keyword evidence="8" id="KW-0449">Lipoprotein</keyword>
<evidence type="ECO:0000256" key="5">
    <source>
        <dbReference type="ARBA" id="ARBA00022729"/>
    </source>
</evidence>
<sequence length="394" mass="42569">MFKTMAHKRQHPDNLGKHRQLKLVGLSAKMLFAQVISILPLLLTHRADSATVEAQQAAEFRALCSLTALLETPAAPSEPDPGVAASELEVLKLNMTAATDGWRQLFGDGSADHDWNKKGSQFANADYKSNWQEQWPNWLKAAAAIQPKEAGEEWLKQHPKPARQADAIEQLKILTAKAQELKQSYDKTFQTEVKGKKTEAQNKLNKELNGIKNGNHKTFFDFAAENTAARVKADCEGDKVGQGVLYDLACVCIAAAAANSKYCIGGPQAEAWERTKGNLQKAMNNLKQHCKPAPRITPNPGNLAAAAAAVINPIGLHGDNTAKGDKLGKSDTADCTGASDKVCAKYDEYYTDTANRPKQKKVPWVESIEQAAAALTAASNGEAQAQAIASAIKT</sequence>
<keyword evidence="7" id="KW-0325">Glycoprotein</keyword>
<keyword evidence="5" id="KW-0732">Signal</keyword>
<evidence type="ECO:0000259" key="9">
    <source>
        <dbReference type="Pfam" id="PF13206"/>
    </source>
</evidence>
<evidence type="ECO:0000256" key="3">
    <source>
        <dbReference type="ARBA" id="ARBA00022475"/>
    </source>
</evidence>
<evidence type="ECO:0000256" key="7">
    <source>
        <dbReference type="ARBA" id="ARBA00023180"/>
    </source>
</evidence>
<accession>A0A1J0R8C3</accession>
<organism evidence="10">
    <name type="scientific">Trypanosoma brucei</name>
    <dbReference type="NCBI Taxonomy" id="5691"/>
    <lineage>
        <taxon>Eukaryota</taxon>
        <taxon>Discoba</taxon>
        <taxon>Euglenozoa</taxon>
        <taxon>Kinetoplastea</taxon>
        <taxon>Metakinetoplastina</taxon>
        <taxon>Trypanosomatida</taxon>
        <taxon>Trypanosomatidae</taxon>
        <taxon>Trypanosoma</taxon>
    </lineage>
</organism>
<dbReference type="GO" id="GO:0005886">
    <property type="term" value="C:plasma membrane"/>
    <property type="evidence" value="ECO:0007669"/>
    <property type="project" value="UniProtKB-SubCell"/>
</dbReference>
<evidence type="ECO:0000256" key="1">
    <source>
        <dbReference type="ARBA" id="ARBA00002523"/>
    </source>
</evidence>
<dbReference type="EMBL" id="KX700171">
    <property type="protein sequence ID" value="APD74127.1"/>
    <property type="molecule type" value="Genomic_DNA"/>
</dbReference>
<dbReference type="VEuPathDB" id="TriTrypDB:Tbg.972.2.4430"/>
<evidence type="ECO:0000313" key="10">
    <source>
        <dbReference type="EMBL" id="APD74127.1"/>
    </source>
</evidence>
<feature type="domain" description="Trypanosome variant surface glycoprotein B-type N-terminal" evidence="9">
    <location>
        <begin position="41"/>
        <end position="393"/>
    </location>
</feature>
<comment type="subcellular location">
    <subcellularLocation>
        <location evidence="2">Cell membrane</location>
        <topology evidence="2">Lipid-anchor</topology>
        <topology evidence="2">GPI-anchor</topology>
    </subcellularLocation>
</comment>
<evidence type="ECO:0000256" key="4">
    <source>
        <dbReference type="ARBA" id="ARBA00022622"/>
    </source>
</evidence>
<dbReference type="GO" id="GO:0098552">
    <property type="term" value="C:side of membrane"/>
    <property type="evidence" value="ECO:0007669"/>
    <property type="project" value="UniProtKB-KW"/>
</dbReference>
<protein>
    <submittedName>
        <fullName evidence="10">Variant surface glycoprotein 1125.2663</fullName>
    </submittedName>
</protein>
<proteinExistence type="predicted"/>
<reference evidence="10" key="1">
    <citation type="submission" date="2016-08" db="EMBL/GenBank/DDBJ databases">
        <title>VSG repertoire of Trypanosoma brucei EATRO 1125.</title>
        <authorList>
            <person name="Cross G.A."/>
        </authorList>
    </citation>
    <scope>NUCLEOTIDE SEQUENCE</scope>
    <source>
        <strain evidence="10">EATRO 1125</strain>
    </source>
</reference>
<dbReference type="VEuPathDB" id="TriTrypDB:Tb11.0750"/>
<dbReference type="Pfam" id="PF13206">
    <property type="entry name" value="VSG_B"/>
    <property type="match status" value="1"/>
</dbReference>
<dbReference type="InterPro" id="IPR025932">
    <property type="entry name" value="Trypano_VSG_B_N_dom"/>
</dbReference>
<dbReference type="VEuPathDB" id="TriTrypDB:Tb427_000789000"/>
<name>A0A1J0R8C3_9TRYP</name>
<evidence type="ECO:0000256" key="8">
    <source>
        <dbReference type="ARBA" id="ARBA00023288"/>
    </source>
</evidence>
<keyword evidence="4" id="KW-0336">GPI-anchor</keyword>